<comment type="caution">
    <text evidence="5">The sequence shown here is derived from an EMBL/GenBank/DDBJ whole genome shotgun (WGS) entry which is preliminary data.</text>
</comment>
<dbReference type="Gene3D" id="3.90.550.10">
    <property type="entry name" value="Spore Coat Polysaccharide Biosynthesis Protein SpsA, Chain A"/>
    <property type="match status" value="1"/>
</dbReference>
<evidence type="ECO:0000256" key="4">
    <source>
        <dbReference type="SAM" id="MobiDB-lite"/>
    </source>
</evidence>
<dbReference type="Pfam" id="PF13641">
    <property type="entry name" value="Glyco_tranf_2_3"/>
    <property type="match status" value="1"/>
</dbReference>
<evidence type="ECO:0000256" key="3">
    <source>
        <dbReference type="ARBA" id="ARBA00022679"/>
    </source>
</evidence>
<feature type="compositionally biased region" description="Basic and acidic residues" evidence="4">
    <location>
        <begin position="61"/>
        <end position="73"/>
    </location>
</feature>
<evidence type="ECO:0000313" key="5">
    <source>
        <dbReference type="EMBL" id="OHA48456.1"/>
    </source>
</evidence>
<reference evidence="5 6" key="1">
    <citation type="journal article" date="2016" name="Nat. Commun.">
        <title>Thousands of microbial genomes shed light on interconnected biogeochemical processes in an aquifer system.</title>
        <authorList>
            <person name="Anantharaman K."/>
            <person name="Brown C.T."/>
            <person name="Hug L.A."/>
            <person name="Sharon I."/>
            <person name="Castelle C.J."/>
            <person name="Probst A.J."/>
            <person name="Thomas B.C."/>
            <person name="Singh A."/>
            <person name="Wilkins M.J."/>
            <person name="Karaoz U."/>
            <person name="Brodie E.L."/>
            <person name="Williams K.H."/>
            <person name="Hubbard S.S."/>
            <person name="Banfield J.F."/>
        </authorList>
    </citation>
    <scope>NUCLEOTIDE SEQUENCE [LARGE SCALE GENOMIC DNA]</scope>
    <source>
        <strain evidence="6">RIFCSPHIGHO2_01_FULL_58_15</strain>
    </source>
</reference>
<organism evidence="5 6">
    <name type="scientific">Terrybacteria sp. (strain RIFCSPHIGHO2_01_FULL_58_15)</name>
    <dbReference type="NCBI Taxonomy" id="1802363"/>
    <lineage>
        <taxon>Bacteria</taxon>
        <taxon>Candidatus Terryibacteriota</taxon>
    </lineage>
</organism>
<dbReference type="PANTHER" id="PTHR43179:SF12">
    <property type="entry name" value="GALACTOFURANOSYLTRANSFERASE GLFT2"/>
    <property type="match status" value="1"/>
</dbReference>
<feature type="compositionally biased region" description="Basic and acidic residues" evidence="4">
    <location>
        <begin position="190"/>
        <end position="217"/>
    </location>
</feature>
<dbReference type="AlphaFoldDB" id="A0A1G2PJG4"/>
<feature type="region of interest" description="Disordered" evidence="4">
    <location>
        <begin position="185"/>
        <end position="218"/>
    </location>
</feature>
<dbReference type="Proteomes" id="UP000178690">
    <property type="component" value="Unassembled WGS sequence"/>
</dbReference>
<proteinExistence type="inferred from homology"/>
<dbReference type="PANTHER" id="PTHR43179">
    <property type="entry name" value="RHAMNOSYLTRANSFERASE WBBL"/>
    <property type="match status" value="1"/>
</dbReference>
<dbReference type="EMBL" id="MHST01000020">
    <property type="protein sequence ID" value="OHA48456.1"/>
    <property type="molecule type" value="Genomic_DNA"/>
</dbReference>
<dbReference type="STRING" id="1802363.A2682_04035"/>
<comment type="similarity">
    <text evidence="1">Belongs to the glycosyltransferase 2 family.</text>
</comment>
<protein>
    <submittedName>
        <fullName evidence="5">Uncharacterized protein</fullName>
    </submittedName>
</protein>
<dbReference type="SUPFAM" id="SSF53448">
    <property type="entry name" value="Nucleotide-diphospho-sugar transferases"/>
    <property type="match status" value="1"/>
</dbReference>
<name>A0A1G2PJG4_TERXR</name>
<accession>A0A1G2PJG4</accession>
<dbReference type="GO" id="GO:0016757">
    <property type="term" value="F:glycosyltransferase activity"/>
    <property type="evidence" value="ECO:0007669"/>
    <property type="project" value="UniProtKB-KW"/>
</dbReference>
<evidence type="ECO:0000256" key="1">
    <source>
        <dbReference type="ARBA" id="ARBA00006739"/>
    </source>
</evidence>
<sequence length="417" mass="47610">MEYPGVAVTILAYRSKDTIRACIASVLHQDYRGEVVVRVREQAGDDEEYAILENIAQQASEHPEPESRSRDTVRGSPEPSLSRRGLVQGRRRIFISRGENLGFAAGHNALIRESEKGFVLCLNADAKLAQDFLSRTIPFFANPTIGALQGKLLRWDTQSGELLRGPQQLPVLDTTGLKPLRNRRIVNRGQGEEDRGQYDTVAPRDTRDDKSHSRDEVAGEIFGADGAAPLYRKATLEDVAIPYADFHSGGPDGDRDTEAGRRSRETLAGPLREYFDEDFFMYKEDVDLAWRFQWRGWKTLYIPEAIAWHARGSGDSTAHSAINIIRERRKLSPTAKYYAFANQRLMQIKNETCRGLLRDFLPWYAKEAGAWWFALLTEQRTVPAIFRIARLLPKMRKKRRWVMAHRKSGANPYRWFV</sequence>
<dbReference type="InterPro" id="IPR029044">
    <property type="entry name" value="Nucleotide-diphossugar_trans"/>
</dbReference>
<evidence type="ECO:0000313" key="6">
    <source>
        <dbReference type="Proteomes" id="UP000178690"/>
    </source>
</evidence>
<feature type="region of interest" description="Disordered" evidence="4">
    <location>
        <begin position="57"/>
        <end position="85"/>
    </location>
</feature>
<keyword evidence="2" id="KW-0328">Glycosyltransferase</keyword>
<evidence type="ECO:0000256" key="2">
    <source>
        <dbReference type="ARBA" id="ARBA00022676"/>
    </source>
</evidence>
<gene>
    <name evidence="5" type="ORF">A2682_04035</name>
</gene>
<keyword evidence="3" id="KW-0808">Transferase</keyword>